<protein>
    <submittedName>
        <fullName evidence="1">Uncharacterized protein</fullName>
    </submittedName>
</protein>
<dbReference type="AlphaFoldDB" id="A0A0E9TMK6"/>
<organism evidence="1">
    <name type="scientific">Anguilla anguilla</name>
    <name type="common">European freshwater eel</name>
    <name type="synonym">Muraena anguilla</name>
    <dbReference type="NCBI Taxonomy" id="7936"/>
    <lineage>
        <taxon>Eukaryota</taxon>
        <taxon>Metazoa</taxon>
        <taxon>Chordata</taxon>
        <taxon>Craniata</taxon>
        <taxon>Vertebrata</taxon>
        <taxon>Euteleostomi</taxon>
        <taxon>Actinopterygii</taxon>
        <taxon>Neopterygii</taxon>
        <taxon>Teleostei</taxon>
        <taxon>Anguilliformes</taxon>
        <taxon>Anguillidae</taxon>
        <taxon>Anguilla</taxon>
    </lineage>
</organism>
<name>A0A0E9TMK6_ANGAN</name>
<reference evidence="1" key="1">
    <citation type="submission" date="2014-11" db="EMBL/GenBank/DDBJ databases">
        <authorList>
            <person name="Amaro Gonzalez C."/>
        </authorList>
    </citation>
    <scope>NUCLEOTIDE SEQUENCE</scope>
</reference>
<sequence length="59" mass="6681">MYFFRRGAQRSLLGDVVELKELQEVQHGLFDVFSKALRVRLWAGQLTGDVEVLSGFLPG</sequence>
<accession>A0A0E9TMK6</accession>
<proteinExistence type="predicted"/>
<dbReference type="EMBL" id="GBXM01053761">
    <property type="protein sequence ID" value="JAH54816.1"/>
    <property type="molecule type" value="Transcribed_RNA"/>
</dbReference>
<reference evidence="1" key="2">
    <citation type="journal article" date="2015" name="Fish Shellfish Immunol.">
        <title>Early steps in the European eel (Anguilla anguilla)-Vibrio vulnificus interaction in the gills: Role of the RtxA13 toxin.</title>
        <authorList>
            <person name="Callol A."/>
            <person name="Pajuelo D."/>
            <person name="Ebbesson L."/>
            <person name="Teles M."/>
            <person name="MacKenzie S."/>
            <person name="Amaro C."/>
        </authorList>
    </citation>
    <scope>NUCLEOTIDE SEQUENCE</scope>
</reference>
<evidence type="ECO:0000313" key="1">
    <source>
        <dbReference type="EMBL" id="JAH54816.1"/>
    </source>
</evidence>